<evidence type="ECO:0000259" key="8">
    <source>
        <dbReference type="PROSITE" id="PS50071"/>
    </source>
</evidence>
<protein>
    <recommendedName>
        <fullName evidence="8">Homeobox domain-containing protein</fullName>
    </recommendedName>
</protein>
<evidence type="ECO:0000256" key="5">
    <source>
        <dbReference type="PROSITE-ProRule" id="PRU00108"/>
    </source>
</evidence>
<feature type="compositionally biased region" description="Basic residues" evidence="7">
    <location>
        <begin position="61"/>
        <end position="72"/>
    </location>
</feature>
<feature type="region of interest" description="Disordered" evidence="7">
    <location>
        <begin position="45"/>
        <end position="112"/>
    </location>
</feature>
<dbReference type="GO" id="GO:0000981">
    <property type="term" value="F:DNA-binding transcription factor activity, RNA polymerase II-specific"/>
    <property type="evidence" value="ECO:0007669"/>
    <property type="project" value="TreeGrafter"/>
</dbReference>
<evidence type="ECO:0000313" key="9">
    <source>
        <dbReference type="EMBL" id="KAK1334531.1"/>
    </source>
</evidence>
<evidence type="ECO:0000256" key="4">
    <source>
        <dbReference type="ARBA" id="ARBA00023242"/>
    </source>
</evidence>
<feature type="compositionally biased region" description="Acidic residues" evidence="7">
    <location>
        <begin position="255"/>
        <end position="264"/>
    </location>
</feature>
<dbReference type="Pfam" id="PF00046">
    <property type="entry name" value="Homeodomain"/>
    <property type="match status" value="1"/>
</dbReference>
<dbReference type="SUPFAM" id="SSF46689">
    <property type="entry name" value="Homeodomain-like"/>
    <property type="match status" value="1"/>
</dbReference>
<feature type="compositionally biased region" description="Polar residues" evidence="7">
    <location>
        <begin position="206"/>
        <end position="216"/>
    </location>
</feature>
<evidence type="ECO:0000256" key="7">
    <source>
        <dbReference type="SAM" id="MobiDB-lite"/>
    </source>
</evidence>
<dbReference type="InterPro" id="IPR051306">
    <property type="entry name" value="Homeobox_regulator"/>
</dbReference>
<feature type="compositionally biased region" description="Polar residues" evidence="7">
    <location>
        <begin position="45"/>
        <end position="58"/>
    </location>
</feature>
<comment type="subcellular location">
    <subcellularLocation>
        <location evidence="1 5 6">Nucleus</location>
    </subcellularLocation>
</comment>
<evidence type="ECO:0000256" key="1">
    <source>
        <dbReference type="ARBA" id="ARBA00004123"/>
    </source>
</evidence>
<reference evidence="9" key="1">
    <citation type="submission" date="2023-06" db="EMBL/GenBank/DDBJ databases">
        <title>Reference genome for the Northern bat (Eptesicus nilssonii), a most northern bat species.</title>
        <authorList>
            <person name="Laine V.N."/>
            <person name="Pulliainen A.T."/>
            <person name="Lilley T.M."/>
        </authorList>
    </citation>
    <scope>NUCLEOTIDE SEQUENCE</scope>
    <source>
        <strain evidence="9">BLF_Eptnil</strain>
        <tissue evidence="9">Kidney</tissue>
    </source>
</reference>
<feature type="region of interest" description="Disordered" evidence="7">
    <location>
        <begin position="203"/>
        <end position="264"/>
    </location>
</feature>
<sequence>MAPNRPGGSGRRKRTKFSENQLQVLIEAFEKDPYPDITVREELAKQTQIPQSRIQVWFQNRRGRQSRNSQKRPRPEADAAAPRSRQGAPPPPAAAVAPRAAPPHVAPEAWGLSRAPPTRMLLGQQSSGGTLGCWAPMWPLPTWRLRPRQRGNLLGVPITLCLRGVSPSALGAFPAPQRTFQGAAGGVDTHLGDPRRLIYGDRALQGQGQRLPSDGQQPWGAGGRGLAHPGAWKPPPPPPSAQEHWLDPAETTGLQEEEEEEEEA</sequence>
<keyword evidence="4 5" id="KW-0539">Nucleus</keyword>
<dbReference type="GO" id="GO:0000977">
    <property type="term" value="F:RNA polymerase II transcription regulatory region sequence-specific DNA binding"/>
    <property type="evidence" value="ECO:0007669"/>
    <property type="project" value="TreeGrafter"/>
</dbReference>
<dbReference type="PANTHER" id="PTHR46123:SF3">
    <property type="entry name" value="DOUBLE HOMEOBOX PROTEIN 1-RELATED"/>
    <property type="match status" value="1"/>
</dbReference>
<evidence type="ECO:0000256" key="3">
    <source>
        <dbReference type="ARBA" id="ARBA00023155"/>
    </source>
</evidence>
<evidence type="ECO:0000256" key="2">
    <source>
        <dbReference type="ARBA" id="ARBA00023125"/>
    </source>
</evidence>
<dbReference type="PROSITE" id="PS50071">
    <property type="entry name" value="HOMEOBOX_2"/>
    <property type="match status" value="1"/>
</dbReference>
<dbReference type="Proteomes" id="UP001177744">
    <property type="component" value="Unassembled WGS sequence"/>
</dbReference>
<dbReference type="SMART" id="SM00389">
    <property type="entry name" value="HOX"/>
    <property type="match status" value="1"/>
</dbReference>
<evidence type="ECO:0000256" key="6">
    <source>
        <dbReference type="RuleBase" id="RU000682"/>
    </source>
</evidence>
<proteinExistence type="predicted"/>
<comment type="caution">
    <text evidence="9">The sequence shown here is derived from an EMBL/GenBank/DDBJ whole genome shotgun (WGS) entry which is preliminary data.</text>
</comment>
<evidence type="ECO:0000313" key="10">
    <source>
        <dbReference type="Proteomes" id="UP001177744"/>
    </source>
</evidence>
<accession>A0AA40LI82</accession>
<dbReference type="PANTHER" id="PTHR46123">
    <property type="entry name" value="MIX-TYPE HOMEOBOX GENE 1-RELATED"/>
    <property type="match status" value="1"/>
</dbReference>
<dbReference type="GO" id="GO:0005634">
    <property type="term" value="C:nucleus"/>
    <property type="evidence" value="ECO:0007669"/>
    <property type="project" value="UniProtKB-SubCell"/>
</dbReference>
<keyword evidence="3 5" id="KW-0371">Homeobox</keyword>
<dbReference type="InterPro" id="IPR009057">
    <property type="entry name" value="Homeodomain-like_sf"/>
</dbReference>
<dbReference type="EMBL" id="JAULJE010000015">
    <property type="protein sequence ID" value="KAK1334531.1"/>
    <property type="molecule type" value="Genomic_DNA"/>
</dbReference>
<dbReference type="Gene3D" id="1.10.10.60">
    <property type="entry name" value="Homeodomain-like"/>
    <property type="match status" value="1"/>
</dbReference>
<feature type="domain" description="Homeobox" evidence="8">
    <location>
        <begin position="8"/>
        <end position="68"/>
    </location>
</feature>
<dbReference type="InterPro" id="IPR001356">
    <property type="entry name" value="HD"/>
</dbReference>
<dbReference type="AlphaFoldDB" id="A0AA40LI82"/>
<keyword evidence="10" id="KW-1185">Reference proteome</keyword>
<gene>
    <name evidence="9" type="ORF">QTO34_005537</name>
</gene>
<dbReference type="CDD" id="cd00086">
    <property type="entry name" value="homeodomain"/>
    <property type="match status" value="1"/>
</dbReference>
<keyword evidence="2 5" id="KW-0238">DNA-binding</keyword>
<name>A0AA40LI82_CNENI</name>
<feature type="compositionally biased region" description="Low complexity" evidence="7">
    <location>
        <begin position="78"/>
        <end position="87"/>
    </location>
</feature>
<organism evidence="9 10">
    <name type="scientific">Cnephaeus nilssonii</name>
    <name type="common">Northern bat</name>
    <name type="synonym">Eptesicus nilssonii</name>
    <dbReference type="NCBI Taxonomy" id="3371016"/>
    <lineage>
        <taxon>Eukaryota</taxon>
        <taxon>Metazoa</taxon>
        <taxon>Chordata</taxon>
        <taxon>Craniata</taxon>
        <taxon>Vertebrata</taxon>
        <taxon>Euteleostomi</taxon>
        <taxon>Mammalia</taxon>
        <taxon>Eutheria</taxon>
        <taxon>Laurasiatheria</taxon>
        <taxon>Chiroptera</taxon>
        <taxon>Yangochiroptera</taxon>
        <taxon>Vespertilionidae</taxon>
        <taxon>Cnephaeus</taxon>
    </lineage>
</organism>
<feature type="DNA-binding region" description="Homeobox" evidence="5">
    <location>
        <begin position="10"/>
        <end position="69"/>
    </location>
</feature>